<proteinExistence type="predicted"/>
<dbReference type="AlphaFoldDB" id="A0A7S3NMR6"/>
<organism evidence="1">
    <name type="scientific">Aureoumbra lagunensis</name>
    <dbReference type="NCBI Taxonomy" id="44058"/>
    <lineage>
        <taxon>Eukaryota</taxon>
        <taxon>Sar</taxon>
        <taxon>Stramenopiles</taxon>
        <taxon>Ochrophyta</taxon>
        <taxon>Pelagophyceae</taxon>
        <taxon>Pelagomonadales</taxon>
        <taxon>Aureoumbra</taxon>
    </lineage>
</organism>
<sequence length="380" mass="43874">MRWCDSLLVKFFLSLTIREGSRFSIVLGLEKKEQVLRALLKEAGPRPRWLPEPKLSEILVTKKKDYDKSKIKLVSTAVGERWESSLSLLEQSYKTAGFDEILLWRKEELIDAANRLDHPNASTFLTSLAAPERHRPYCAAFKPLQLWIGMLSMNDDDYIMWSDSSRHHSTYIVENVQQAILQLKNNQKYSTDNVSMDSQLVQFKKDMLLNSAWKYTSWGQEYLHTNKNSILFPNSSTAVTSYHHRHEDSAYGLLHCPFDFRSQLYLSNAHAGNVDKYFRYISETEFFAYPTVLDSNILIKVSPFNRLLIWDWLSIALTQPDAWCSSRTSDQGPWAVLIQSRKLPLTNTCPFLDNCFYYTPNLRSAPYCQGVLITGVALAR</sequence>
<reference evidence="1" key="1">
    <citation type="submission" date="2021-01" db="EMBL/GenBank/DDBJ databases">
        <authorList>
            <person name="Corre E."/>
            <person name="Pelletier E."/>
            <person name="Niang G."/>
            <person name="Scheremetjew M."/>
            <person name="Finn R."/>
            <person name="Kale V."/>
            <person name="Holt S."/>
            <person name="Cochrane G."/>
            <person name="Meng A."/>
            <person name="Brown T."/>
            <person name="Cohen L."/>
        </authorList>
    </citation>
    <scope>NUCLEOTIDE SEQUENCE</scope>
    <source>
        <strain evidence="1">CCMP1510</strain>
    </source>
</reference>
<dbReference type="EMBL" id="HBIJ01017358">
    <property type="protein sequence ID" value="CAE0370767.1"/>
    <property type="molecule type" value="Transcribed_RNA"/>
</dbReference>
<accession>A0A7S3NMR6</accession>
<gene>
    <name evidence="1" type="ORF">ALAG00032_LOCUS11546</name>
</gene>
<protein>
    <submittedName>
        <fullName evidence="1">Uncharacterized protein</fullName>
    </submittedName>
</protein>
<evidence type="ECO:0000313" key="1">
    <source>
        <dbReference type="EMBL" id="CAE0370767.1"/>
    </source>
</evidence>
<name>A0A7S3NMR6_9STRA</name>